<keyword evidence="3" id="KW-1185">Reference proteome</keyword>
<dbReference type="EMBL" id="JAUEPS010000094">
    <property type="protein sequence ID" value="KAK0438715.1"/>
    <property type="molecule type" value="Genomic_DNA"/>
</dbReference>
<gene>
    <name evidence="2" type="ORF">EV420DRAFT_1735977</name>
</gene>
<evidence type="ECO:0000256" key="1">
    <source>
        <dbReference type="SAM" id="MobiDB-lite"/>
    </source>
</evidence>
<organism evidence="2 3">
    <name type="scientific">Armillaria tabescens</name>
    <name type="common">Ringless honey mushroom</name>
    <name type="synonym">Agaricus tabescens</name>
    <dbReference type="NCBI Taxonomy" id="1929756"/>
    <lineage>
        <taxon>Eukaryota</taxon>
        <taxon>Fungi</taxon>
        <taxon>Dikarya</taxon>
        <taxon>Basidiomycota</taxon>
        <taxon>Agaricomycotina</taxon>
        <taxon>Agaricomycetes</taxon>
        <taxon>Agaricomycetidae</taxon>
        <taxon>Agaricales</taxon>
        <taxon>Marasmiineae</taxon>
        <taxon>Physalacriaceae</taxon>
        <taxon>Desarmillaria</taxon>
    </lineage>
</organism>
<dbReference type="Proteomes" id="UP001175211">
    <property type="component" value="Unassembled WGS sequence"/>
</dbReference>
<protein>
    <submittedName>
        <fullName evidence="2">Uncharacterized protein</fullName>
    </submittedName>
</protein>
<reference evidence="2" key="1">
    <citation type="submission" date="2023-06" db="EMBL/GenBank/DDBJ databases">
        <authorList>
            <consortium name="Lawrence Berkeley National Laboratory"/>
            <person name="Ahrendt S."/>
            <person name="Sahu N."/>
            <person name="Indic B."/>
            <person name="Wong-Bajracharya J."/>
            <person name="Merenyi Z."/>
            <person name="Ke H.-M."/>
            <person name="Monk M."/>
            <person name="Kocsube S."/>
            <person name="Drula E."/>
            <person name="Lipzen A."/>
            <person name="Balint B."/>
            <person name="Henrissat B."/>
            <person name="Andreopoulos B."/>
            <person name="Martin F.M."/>
            <person name="Harder C.B."/>
            <person name="Rigling D."/>
            <person name="Ford K.L."/>
            <person name="Foster G.D."/>
            <person name="Pangilinan J."/>
            <person name="Papanicolaou A."/>
            <person name="Barry K."/>
            <person name="LaButti K."/>
            <person name="Viragh M."/>
            <person name="Koriabine M."/>
            <person name="Yan M."/>
            <person name="Riley R."/>
            <person name="Champramary S."/>
            <person name="Plett K.L."/>
            <person name="Tsai I.J."/>
            <person name="Slot J."/>
            <person name="Sipos G."/>
            <person name="Plett J."/>
            <person name="Nagy L.G."/>
            <person name="Grigoriev I.V."/>
        </authorList>
    </citation>
    <scope>NUCLEOTIDE SEQUENCE</scope>
    <source>
        <strain evidence="2">CCBAS 213</strain>
    </source>
</reference>
<comment type="caution">
    <text evidence="2">The sequence shown here is derived from an EMBL/GenBank/DDBJ whole genome shotgun (WGS) entry which is preliminary data.</text>
</comment>
<sequence>MPYFPPKHYVKTIYAFHVRLAMGNLALTAAEYNDLMQCKKKGFHRHTTVMNGPNIGKQWIYCNDGCRPITLLEATPDEQIELAKIVAEDKDASPCSVSALSTLVKKRKVQYERASKRLAAAIDNMLDVEHASRSVVARSGERVRKADEHLDVVRALHVNAIAALRVAQEAWQHLEELQHCTSDKALCQYLVRAGLATGLRGDQRRLYISAQMKEMGVTGALVGEPISARVTRTSSRSAAGVQDDGTAAAQTCQGTPWRARPPPLATPPTTVTRKGRKRNMSDVMRSEMVDGVEIVYARINGVQTIGEPRESSPEGQARPSKRARIR</sequence>
<feature type="region of interest" description="Disordered" evidence="1">
    <location>
        <begin position="305"/>
        <end position="326"/>
    </location>
</feature>
<evidence type="ECO:0000313" key="3">
    <source>
        <dbReference type="Proteomes" id="UP001175211"/>
    </source>
</evidence>
<proteinExistence type="predicted"/>
<evidence type="ECO:0000313" key="2">
    <source>
        <dbReference type="EMBL" id="KAK0438715.1"/>
    </source>
</evidence>
<accession>A0AA39J9M4</accession>
<name>A0AA39J9M4_ARMTA</name>
<feature type="region of interest" description="Disordered" evidence="1">
    <location>
        <begin position="234"/>
        <end position="278"/>
    </location>
</feature>
<dbReference type="RefSeq" id="XP_060323024.1">
    <property type="nucleotide sequence ID" value="XM_060480024.1"/>
</dbReference>
<dbReference type="GeneID" id="85363572"/>
<dbReference type="AlphaFoldDB" id="A0AA39J9M4"/>